<dbReference type="Proteomes" id="UP000032024">
    <property type="component" value="Chromosome"/>
</dbReference>
<reference evidence="2" key="1">
    <citation type="submission" date="2015-01" db="EMBL/GenBank/DDBJ databases">
        <title>Comparative genome analysis of Bacillus coagulans HM-08, Clostridium butyricum HM-68, Bacillus subtilis HM-66 and Bacillus paralicheniformis BL-09.</title>
        <authorList>
            <person name="Zhang H."/>
        </authorList>
    </citation>
    <scope>NUCLEOTIDE SEQUENCE [LARGE SCALE GENOMIC DNA]</scope>
    <source>
        <strain evidence="2">HM-08</strain>
    </source>
</reference>
<keyword evidence="2" id="KW-1185">Reference proteome</keyword>
<dbReference type="AlphaFoldDB" id="A0AAN0WDG1"/>
<evidence type="ECO:0000313" key="2">
    <source>
        <dbReference type="Proteomes" id="UP000032024"/>
    </source>
</evidence>
<sequence length="41" mass="4813">MSFRRPLKDTWTTAQILFVFLNVLKRHLGADPIPFCLFDGF</sequence>
<organism evidence="1 2">
    <name type="scientific">Heyndrickxia coagulans</name>
    <name type="common">Weizmannia coagulans</name>
    <dbReference type="NCBI Taxonomy" id="1398"/>
    <lineage>
        <taxon>Bacteria</taxon>
        <taxon>Bacillati</taxon>
        <taxon>Bacillota</taxon>
        <taxon>Bacilli</taxon>
        <taxon>Bacillales</taxon>
        <taxon>Bacillaceae</taxon>
        <taxon>Heyndrickxia</taxon>
    </lineage>
</organism>
<protein>
    <submittedName>
        <fullName evidence="1">Uncharacterized protein</fullName>
    </submittedName>
</protein>
<dbReference type="EMBL" id="CP010525">
    <property type="protein sequence ID" value="AJO24630.1"/>
    <property type="molecule type" value="Genomic_DNA"/>
</dbReference>
<evidence type="ECO:0000313" key="1">
    <source>
        <dbReference type="EMBL" id="AJO24630.1"/>
    </source>
</evidence>
<proteinExistence type="predicted"/>
<accession>A0AAN0WDG1</accession>
<name>A0AAN0WDG1_HEYCO</name>
<gene>
    <name evidence="1" type="ORF">SB48_HM08orf06097</name>
</gene>